<evidence type="ECO:0000313" key="7">
    <source>
        <dbReference type="Proteomes" id="UP000029861"/>
    </source>
</evidence>
<reference evidence="5 8" key="3">
    <citation type="submission" date="2024-06" db="EMBL/GenBank/DDBJ databases">
        <title>Draft genome sequence of Helicobacter trogontum NHP16-4001.</title>
        <authorList>
            <person name="Rimbara E."/>
            <person name="Suzuki M."/>
        </authorList>
    </citation>
    <scope>NUCLEOTIDE SEQUENCE [LARGE SCALE GENOMIC DNA]</scope>
    <source>
        <strain evidence="5 8">NHP16-4001</strain>
    </source>
</reference>
<keyword evidence="8" id="KW-1185">Reference proteome</keyword>
<dbReference type="SUPFAM" id="SSF54862">
    <property type="entry name" value="4Fe-4S ferredoxins"/>
    <property type="match status" value="1"/>
</dbReference>
<dbReference type="STRING" id="50960.LS81_07115"/>
<name>A0A4U8TBB1_9HELI</name>
<reference evidence="6" key="2">
    <citation type="submission" date="2018-04" db="EMBL/GenBank/DDBJ databases">
        <authorList>
            <person name="Sheh A."/>
            <person name="Shen Z."/>
            <person name="Mannion A.J."/>
            <person name="Fox J.G."/>
        </authorList>
    </citation>
    <scope>NUCLEOTIDE SEQUENCE</scope>
    <source>
        <strain evidence="6">ATCC 49310</strain>
    </source>
</reference>
<evidence type="ECO:0000256" key="2">
    <source>
        <dbReference type="ARBA" id="ARBA00023004"/>
    </source>
</evidence>
<evidence type="ECO:0000313" key="5">
    <source>
        <dbReference type="EMBL" id="GAB0173649.1"/>
    </source>
</evidence>
<dbReference type="PROSITE" id="PS51379">
    <property type="entry name" value="4FE4S_FER_2"/>
    <property type="match status" value="1"/>
</dbReference>
<evidence type="ECO:0000256" key="3">
    <source>
        <dbReference type="ARBA" id="ARBA00023014"/>
    </source>
</evidence>
<feature type="domain" description="4Fe-4S ferredoxin-type" evidence="4">
    <location>
        <begin position="1"/>
        <end position="30"/>
    </location>
</feature>
<protein>
    <submittedName>
        <fullName evidence="6">4Fe-4S dicluster domain-containing protein</fullName>
    </submittedName>
    <submittedName>
        <fullName evidence="5">Ferredoxin</fullName>
    </submittedName>
</protein>
<dbReference type="Pfam" id="PF12838">
    <property type="entry name" value="Fer4_7"/>
    <property type="match status" value="1"/>
</dbReference>
<dbReference type="Proteomes" id="UP000029861">
    <property type="component" value="Unassembled WGS sequence"/>
</dbReference>
<dbReference type="RefSeq" id="WP_034322493.1">
    <property type="nucleotide sequence ID" value="NZ_BAAFHN010000050.1"/>
</dbReference>
<sequence>MSSLAILNQCIACDACRDVCPTQAIHIGEPIYTIMQQKCILCAGYAENPSCIEVCPVDAIIYTTKNMEQT</sequence>
<dbReference type="GO" id="GO:0051536">
    <property type="term" value="F:iron-sulfur cluster binding"/>
    <property type="evidence" value="ECO:0007669"/>
    <property type="project" value="UniProtKB-KW"/>
</dbReference>
<keyword evidence="3" id="KW-0411">Iron-sulfur</keyword>
<comment type="caution">
    <text evidence="6">The sequence shown here is derived from an EMBL/GenBank/DDBJ whole genome shotgun (WGS) entry which is preliminary data.</text>
</comment>
<reference evidence="6 7" key="1">
    <citation type="journal article" date="2014" name="Genome Announc.">
        <title>Draft genome sequences of eight enterohepatic helicobacter species isolated from both laboratory and wild rodents.</title>
        <authorList>
            <person name="Sheh A."/>
            <person name="Shen Z."/>
            <person name="Fox J.G."/>
        </authorList>
    </citation>
    <scope>NUCLEOTIDE SEQUENCE [LARGE SCALE GENOMIC DNA]</scope>
    <source>
        <strain evidence="6 7">ATCC 49310</strain>
    </source>
</reference>
<gene>
    <name evidence="6" type="ORF">LS80_007525</name>
    <name evidence="5" type="ORF">NHP164001_16700</name>
</gene>
<evidence type="ECO:0000313" key="6">
    <source>
        <dbReference type="EMBL" id="TLD97043.1"/>
    </source>
</evidence>
<dbReference type="PROSITE" id="PS00198">
    <property type="entry name" value="4FE4S_FER_1"/>
    <property type="match status" value="1"/>
</dbReference>
<evidence type="ECO:0000313" key="8">
    <source>
        <dbReference type="Proteomes" id="UP001562457"/>
    </source>
</evidence>
<keyword evidence="2" id="KW-0408">Iron</keyword>
<dbReference type="EMBL" id="BAAFHN010000050">
    <property type="protein sequence ID" value="GAB0173649.1"/>
    <property type="molecule type" value="Genomic_DNA"/>
</dbReference>
<dbReference type="InterPro" id="IPR017896">
    <property type="entry name" value="4Fe4S_Fe-S-bd"/>
</dbReference>
<proteinExistence type="predicted"/>
<dbReference type="InterPro" id="IPR017900">
    <property type="entry name" value="4Fe4S_Fe_S_CS"/>
</dbReference>
<dbReference type="Gene3D" id="3.30.70.20">
    <property type="match status" value="1"/>
</dbReference>
<dbReference type="AlphaFoldDB" id="A0A4U8TBB1"/>
<dbReference type="Proteomes" id="UP001562457">
    <property type="component" value="Unassembled WGS sequence"/>
</dbReference>
<dbReference type="EMBL" id="JRPK02000026">
    <property type="protein sequence ID" value="TLD97043.1"/>
    <property type="molecule type" value="Genomic_DNA"/>
</dbReference>
<keyword evidence="1" id="KW-0479">Metal-binding</keyword>
<dbReference type="GO" id="GO:0046872">
    <property type="term" value="F:metal ion binding"/>
    <property type="evidence" value="ECO:0007669"/>
    <property type="project" value="UniProtKB-KW"/>
</dbReference>
<evidence type="ECO:0000259" key="4">
    <source>
        <dbReference type="PROSITE" id="PS51379"/>
    </source>
</evidence>
<organism evidence="6 7">
    <name type="scientific">Helicobacter trogontum</name>
    <dbReference type="NCBI Taxonomy" id="50960"/>
    <lineage>
        <taxon>Bacteria</taxon>
        <taxon>Pseudomonadati</taxon>
        <taxon>Campylobacterota</taxon>
        <taxon>Epsilonproteobacteria</taxon>
        <taxon>Campylobacterales</taxon>
        <taxon>Helicobacteraceae</taxon>
        <taxon>Helicobacter</taxon>
    </lineage>
</organism>
<evidence type="ECO:0000256" key="1">
    <source>
        <dbReference type="ARBA" id="ARBA00022723"/>
    </source>
</evidence>
<accession>A0A4U8TBB1</accession>